<evidence type="ECO:0000313" key="2">
    <source>
        <dbReference type="EMBL" id="EEZ74230.1"/>
    </source>
</evidence>
<dbReference type="AlphaFoldDB" id="D0WDW6"/>
<evidence type="ECO:0000256" key="1">
    <source>
        <dbReference type="SAM" id="MobiDB-lite"/>
    </source>
</evidence>
<sequence length="74" mass="8154">MPKTTTFPAAPRPRLPLRRPPNSFRPARQGPQNLIGSQGQMIIDNRADFTVEQCCRIGMDTQISAAERAVTSST</sequence>
<feature type="region of interest" description="Disordered" evidence="1">
    <location>
        <begin position="1"/>
        <end position="34"/>
    </location>
</feature>
<dbReference type="EMBL" id="ACEQ02000093">
    <property type="protein sequence ID" value="EEZ74230.1"/>
    <property type="molecule type" value="Genomic_DNA"/>
</dbReference>
<evidence type="ECO:0000313" key="3">
    <source>
        <dbReference type="Proteomes" id="UP000003843"/>
    </source>
</evidence>
<dbReference type="Proteomes" id="UP000003843">
    <property type="component" value="Unassembled WGS sequence"/>
</dbReference>
<accession>D0WDW6</accession>
<gene>
    <name evidence="2" type="ORF">NEILACOT_05753</name>
</gene>
<feature type="non-terminal residue" evidence="2">
    <location>
        <position position="74"/>
    </location>
</feature>
<proteinExistence type="predicted"/>
<reference evidence="2 3" key="1">
    <citation type="submission" date="2009-10" db="EMBL/GenBank/DDBJ databases">
        <authorList>
            <person name="Weinstock G."/>
            <person name="Sodergren E."/>
            <person name="Clifton S."/>
            <person name="Fulton L."/>
            <person name="Fulton B."/>
            <person name="Courtney L."/>
            <person name="Fronick C."/>
            <person name="Harrison M."/>
            <person name="Strong C."/>
            <person name="Farmer C."/>
            <person name="Delahaunty K."/>
            <person name="Markovic C."/>
            <person name="Hall O."/>
            <person name="Minx P."/>
            <person name="Tomlinson C."/>
            <person name="Mitreva M."/>
            <person name="Nelson J."/>
            <person name="Hou S."/>
            <person name="Wollam A."/>
            <person name="Pepin K.H."/>
            <person name="Johnson M."/>
            <person name="Bhonagiri V."/>
            <person name="Nash W.E."/>
            <person name="Warren W."/>
            <person name="Chinwalla A."/>
            <person name="Mardis E.R."/>
            <person name="Wilson R.K."/>
        </authorList>
    </citation>
    <scope>NUCLEOTIDE SEQUENCE [LARGE SCALE GENOMIC DNA]</scope>
    <source>
        <strain evidence="2 3">ATCC 23970</strain>
    </source>
</reference>
<organism evidence="2 3">
    <name type="scientific">Neisseria lactamica ATCC 23970</name>
    <dbReference type="NCBI Taxonomy" id="546265"/>
    <lineage>
        <taxon>Bacteria</taxon>
        <taxon>Pseudomonadati</taxon>
        <taxon>Pseudomonadota</taxon>
        <taxon>Betaproteobacteria</taxon>
        <taxon>Neisseriales</taxon>
        <taxon>Neisseriaceae</taxon>
        <taxon>Neisseria</taxon>
    </lineage>
</organism>
<name>D0WDW6_NEILA</name>
<protein>
    <submittedName>
        <fullName evidence="2">Uncharacterized protein</fullName>
    </submittedName>
</protein>
<comment type="caution">
    <text evidence="2">The sequence shown here is derived from an EMBL/GenBank/DDBJ whole genome shotgun (WGS) entry which is preliminary data.</text>
</comment>